<dbReference type="RefSeq" id="WP_270129381.1">
    <property type="nucleotide sequence ID" value="NZ_CP115397.1"/>
</dbReference>
<sequence length="198" mass="22287">MSFRSTLATFEHQLVVAGYPVAQYWNAGLEAGTVRDLFAAAGVVPTPELLALYTWKNGQSYEGGLVGELWVGAPGVFYPLEMAIEEYALNQKEHFYEPHFFPLFDDTLLLNLDPQSPHHGRLYRWCPSLLLLTPERMYDSLEAMLATLTACFAQGVYWYNADGYFDYDMDAEGVLAKALNPHATYWQAEDAGNTINLN</sequence>
<keyword evidence="2" id="KW-1185">Reference proteome</keyword>
<protein>
    <recommendedName>
        <fullName evidence="3">Knr4/Smi1-like domain-containing protein</fullName>
    </recommendedName>
</protein>
<name>A0ABY7PUX6_9BACT</name>
<dbReference type="Proteomes" id="UP001211872">
    <property type="component" value="Plasmid unnamed2"/>
</dbReference>
<reference evidence="1 2" key="1">
    <citation type="journal article" date="2011" name="Int. J. Syst. Evol. Microbiol.">
        <title>Hymenobacter yonginensis sp. nov., isolated from a mesotrophic artificial lake.</title>
        <authorList>
            <person name="Joung Y."/>
            <person name="Cho S.H."/>
            <person name="Kim H."/>
            <person name="Kim S.B."/>
            <person name="Joh K."/>
        </authorList>
    </citation>
    <scope>NUCLEOTIDE SEQUENCE [LARGE SCALE GENOMIC DNA]</scope>
    <source>
        <strain evidence="1 2">KCTC 22745</strain>
    </source>
</reference>
<evidence type="ECO:0000313" key="1">
    <source>
        <dbReference type="EMBL" id="WBO86721.1"/>
    </source>
</evidence>
<organism evidence="1 2">
    <name type="scientific">Hymenobacter yonginensis</name>
    <dbReference type="NCBI Taxonomy" id="748197"/>
    <lineage>
        <taxon>Bacteria</taxon>
        <taxon>Pseudomonadati</taxon>
        <taxon>Bacteroidota</taxon>
        <taxon>Cytophagia</taxon>
        <taxon>Cytophagales</taxon>
        <taxon>Hymenobacteraceae</taxon>
        <taxon>Hymenobacter</taxon>
    </lineage>
</organism>
<evidence type="ECO:0008006" key="3">
    <source>
        <dbReference type="Google" id="ProtNLM"/>
    </source>
</evidence>
<geneLocation type="plasmid" evidence="1 2">
    <name>unnamed2</name>
</geneLocation>
<accession>A0ABY7PUX6</accession>
<gene>
    <name evidence="1" type="ORF">O9Z63_20790</name>
</gene>
<dbReference type="EMBL" id="CP115397">
    <property type="protein sequence ID" value="WBO86721.1"/>
    <property type="molecule type" value="Genomic_DNA"/>
</dbReference>
<keyword evidence="1" id="KW-0614">Plasmid</keyword>
<proteinExistence type="predicted"/>
<evidence type="ECO:0000313" key="2">
    <source>
        <dbReference type="Proteomes" id="UP001211872"/>
    </source>
</evidence>